<feature type="transmembrane region" description="Helical" evidence="2">
    <location>
        <begin position="206"/>
        <end position="224"/>
    </location>
</feature>
<feature type="compositionally biased region" description="Low complexity" evidence="1">
    <location>
        <begin position="516"/>
        <end position="550"/>
    </location>
</feature>
<feature type="domain" description="DUF112" evidence="3">
    <location>
        <begin position="20"/>
        <end position="437"/>
    </location>
</feature>
<feature type="transmembrane region" description="Helical" evidence="2">
    <location>
        <begin position="45"/>
        <end position="69"/>
    </location>
</feature>
<dbReference type="OrthoDB" id="9781349at2"/>
<dbReference type="EMBL" id="SOEZ01000076">
    <property type="protein sequence ID" value="TFB47004.1"/>
    <property type="molecule type" value="Genomic_DNA"/>
</dbReference>
<name>A0A4R8UBH6_9MICO</name>
<dbReference type="Proteomes" id="UP000297866">
    <property type="component" value="Unassembled WGS sequence"/>
</dbReference>
<keyword evidence="2" id="KW-0472">Membrane</keyword>
<sequence>MDNLSLLMEGFANALTLQNLLFALIGVLLGTAVGVLPGIGPAMTVALLLPLTYALDVTGSLIMFAGIYYGGMYGGSTTSILLNTPGESSSVVTALEGNKMAKAGRGAQALATAAIGSFVAGTIATGALVLVAPFIVSIAISLGAPSYFAMMLFAFIAVSTVLGSSRIRGLSSLFIGLTIGLVGMDPTTGQPRLTFGQPLLSGGVDVVVIAVALFAVGEALWIAAHLRQGKQATIPVGMPWMGKEDWKRSWKPWLRGTVIGFPFGAIPAGGAEIPTFLSYVTEKKLSKHPEEFGHGAIEGVAGPEAANNASAAGTLVPLLTLGLPTTATAAVMIAAFNQYGIHPGPLLFKTEPVLVWTLIASLFIGNTLLLALNLPLAPFWAKLLRIPRPYLYAGILFFATLGAYAAGMQAFNIAILLLIGALGYMARRYGFPVLPIIVGAILGPEMERQLRRSLQISSGDPAALLSEPLPIVLYTVIAVFLILPPLVKAVRRRMRGGDGGGADGDGGAGGDGGAPLDGAIDAAPDAGAPDSGAPDTAAPDAAAPAGPAAAESSRRA</sequence>
<dbReference type="AlphaFoldDB" id="A0A4R8UBH6"/>
<protein>
    <submittedName>
        <fullName evidence="4">Tripartite tricarboxylate transporter permease</fullName>
    </submittedName>
</protein>
<gene>
    <name evidence="4" type="ORF">E3O23_16185</name>
</gene>
<accession>A0A4R8UBH6</accession>
<feature type="region of interest" description="Disordered" evidence="1">
    <location>
        <begin position="498"/>
        <end position="556"/>
    </location>
</feature>
<keyword evidence="5" id="KW-1185">Reference proteome</keyword>
<feature type="transmembrane region" description="Helical" evidence="2">
    <location>
        <begin position="318"/>
        <end position="341"/>
    </location>
</feature>
<organism evidence="4 5">
    <name type="scientific">Cryobacterium tagatosivorans</name>
    <dbReference type="NCBI Taxonomy" id="1259199"/>
    <lineage>
        <taxon>Bacteria</taxon>
        <taxon>Bacillati</taxon>
        <taxon>Actinomycetota</taxon>
        <taxon>Actinomycetes</taxon>
        <taxon>Micrococcales</taxon>
        <taxon>Microbacteriaceae</taxon>
        <taxon>Cryobacterium</taxon>
    </lineage>
</organism>
<dbReference type="PANTHER" id="PTHR35342:SF5">
    <property type="entry name" value="TRICARBOXYLIC TRANSPORT PROTEIN"/>
    <property type="match status" value="1"/>
</dbReference>
<proteinExistence type="predicted"/>
<evidence type="ECO:0000259" key="3">
    <source>
        <dbReference type="Pfam" id="PF01970"/>
    </source>
</evidence>
<feature type="transmembrane region" description="Helical" evidence="2">
    <location>
        <begin position="389"/>
        <end position="422"/>
    </location>
</feature>
<dbReference type="RefSeq" id="WP_134492801.1">
    <property type="nucleotide sequence ID" value="NZ_SOEZ01000076.1"/>
</dbReference>
<evidence type="ECO:0000256" key="1">
    <source>
        <dbReference type="SAM" id="MobiDB-lite"/>
    </source>
</evidence>
<dbReference type="InterPro" id="IPR002823">
    <property type="entry name" value="DUF112_TM"/>
</dbReference>
<feature type="transmembrane region" description="Helical" evidence="2">
    <location>
        <begin position="109"/>
        <end position="140"/>
    </location>
</feature>
<feature type="compositionally biased region" description="Gly residues" evidence="1">
    <location>
        <begin position="498"/>
        <end position="515"/>
    </location>
</feature>
<keyword evidence="2" id="KW-1133">Transmembrane helix</keyword>
<evidence type="ECO:0000313" key="4">
    <source>
        <dbReference type="EMBL" id="TFB47004.1"/>
    </source>
</evidence>
<feature type="transmembrane region" description="Helical" evidence="2">
    <location>
        <begin position="469"/>
        <end position="487"/>
    </location>
</feature>
<keyword evidence="2" id="KW-0812">Transmembrane</keyword>
<feature type="transmembrane region" description="Helical" evidence="2">
    <location>
        <begin position="20"/>
        <end position="39"/>
    </location>
</feature>
<feature type="transmembrane region" description="Helical" evidence="2">
    <location>
        <begin position="146"/>
        <end position="163"/>
    </location>
</feature>
<evidence type="ECO:0000313" key="5">
    <source>
        <dbReference type="Proteomes" id="UP000297866"/>
    </source>
</evidence>
<dbReference type="Pfam" id="PF01970">
    <property type="entry name" value="TctA"/>
    <property type="match status" value="1"/>
</dbReference>
<reference evidence="4 5" key="1">
    <citation type="submission" date="2019-03" db="EMBL/GenBank/DDBJ databases">
        <title>Genomics of glacier-inhabiting Cryobacterium strains.</title>
        <authorList>
            <person name="Liu Q."/>
            <person name="Xin Y.-H."/>
        </authorList>
    </citation>
    <scope>NUCLEOTIDE SEQUENCE [LARGE SCALE GENOMIC DNA]</scope>
    <source>
        <strain evidence="4 5">Sr47</strain>
    </source>
</reference>
<comment type="caution">
    <text evidence="4">The sequence shown here is derived from an EMBL/GenBank/DDBJ whole genome shotgun (WGS) entry which is preliminary data.</text>
</comment>
<evidence type="ECO:0000256" key="2">
    <source>
        <dbReference type="SAM" id="Phobius"/>
    </source>
</evidence>
<feature type="transmembrane region" description="Helical" evidence="2">
    <location>
        <begin position="170"/>
        <end position="186"/>
    </location>
</feature>
<dbReference type="PANTHER" id="PTHR35342">
    <property type="entry name" value="TRICARBOXYLIC TRANSPORT PROTEIN"/>
    <property type="match status" value="1"/>
</dbReference>
<feature type="transmembrane region" description="Helical" evidence="2">
    <location>
        <begin position="353"/>
        <end position="377"/>
    </location>
</feature>